<evidence type="ECO:0000256" key="10">
    <source>
        <dbReference type="SAM" id="SignalP"/>
    </source>
</evidence>
<keyword evidence="2" id="KW-0964">Secreted</keyword>
<evidence type="ECO:0000256" key="3">
    <source>
        <dbReference type="ARBA" id="ARBA00022670"/>
    </source>
</evidence>
<keyword evidence="15" id="KW-1185">Reference proteome</keyword>
<dbReference type="GO" id="GO:0006508">
    <property type="term" value="P:proteolysis"/>
    <property type="evidence" value="ECO:0007669"/>
    <property type="project" value="UniProtKB-KW"/>
</dbReference>
<feature type="signal peptide" evidence="10">
    <location>
        <begin position="1"/>
        <end position="19"/>
    </location>
</feature>
<feature type="domain" description="PA" evidence="12">
    <location>
        <begin position="383"/>
        <end position="439"/>
    </location>
</feature>
<accession>A0A8H4R2K6</accession>
<dbReference type="InterPro" id="IPR050131">
    <property type="entry name" value="Peptidase_S8_subtilisin-like"/>
</dbReference>
<dbReference type="PANTHER" id="PTHR43806:SF66">
    <property type="entry name" value="SERIN ENDOPEPTIDASE"/>
    <property type="match status" value="1"/>
</dbReference>
<dbReference type="PROSITE" id="PS00138">
    <property type="entry name" value="SUBTILASE_SER"/>
    <property type="match status" value="1"/>
</dbReference>
<evidence type="ECO:0000256" key="1">
    <source>
        <dbReference type="ARBA" id="ARBA00011073"/>
    </source>
</evidence>
<feature type="active site" description="Charge relay system" evidence="7 8">
    <location>
        <position position="219"/>
    </location>
</feature>
<keyword evidence="3 8" id="KW-0645">Protease</keyword>
<keyword evidence="6 8" id="KW-0720">Serine protease</keyword>
<evidence type="ECO:0000256" key="6">
    <source>
        <dbReference type="ARBA" id="ARBA00022825"/>
    </source>
</evidence>
<dbReference type="Gene3D" id="3.50.30.30">
    <property type="match status" value="1"/>
</dbReference>
<comment type="caution">
    <text evidence="14">The sequence shown here is derived from an EMBL/GenBank/DDBJ whole genome shotgun (WGS) entry which is preliminary data.</text>
</comment>
<evidence type="ECO:0000313" key="14">
    <source>
        <dbReference type="EMBL" id="KAF4621066.1"/>
    </source>
</evidence>
<evidence type="ECO:0000259" key="12">
    <source>
        <dbReference type="Pfam" id="PF02225"/>
    </source>
</evidence>
<dbReference type="InterPro" id="IPR023828">
    <property type="entry name" value="Peptidase_S8_Ser-AS"/>
</dbReference>
<dbReference type="SUPFAM" id="SSF52743">
    <property type="entry name" value="Subtilisin-like"/>
    <property type="match status" value="1"/>
</dbReference>
<dbReference type="PROSITE" id="PS00136">
    <property type="entry name" value="SUBTILASE_ASP"/>
    <property type="match status" value="1"/>
</dbReference>
<dbReference type="Proteomes" id="UP000521872">
    <property type="component" value="Unassembled WGS sequence"/>
</dbReference>
<feature type="domain" description="C5a peptidase/Subtilisin-like protease SBT2-like Fn3-like" evidence="13">
    <location>
        <begin position="608"/>
        <end position="713"/>
    </location>
</feature>
<evidence type="ECO:0000256" key="8">
    <source>
        <dbReference type="PROSITE-ProRule" id="PRU01240"/>
    </source>
</evidence>
<name>A0A8H4R2K6_9AGAR</name>
<reference evidence="14 15" key="1">
    <citation type="submission" date="2019-12" db="EMBL/GenBank/DDBJ databases">
        <authorList>
            <person name="Floudas D."/>
            <person name="Bentzer J."/>
            <person name="Ahren D."/>
            <person name="Johansson T."/>
            <person name="Persson P."/>
            <person name="Tunlid A."/>
        </authorList>
    </citation>
    <scope>NUCLEOTIDE SEQUENCE [LARGE SCALE GENOMIC DNA]</scope>
    <source>
        <strain evidence="14 15">CBS 102.39</strain>
    </source>
</reference>
<dbReference type="PRINTS" id="PR00723">
    <property type="entry name" value="SUBTILISIN"/>
</dbReference>
<dbReference type="Gene3D" id="3.40.50.200">
    <property type="entry name" value="Peptidase S8/S53 domain"/>
    <property type="match status" value="1"/>
</dbReference>
<dbReference type="GO" id="GO:0005615">
    <property type="term" value="C:extracellular space"/>
    <property type="evidence" value="ECO:0007669"/>
    <property type="project" value="TreeGrafter"/>
</dbReference>
<comment type="similarity">
    <text evidence="1 8 9">Belongs to the peptidase S8 family.</text>
</comment>
<dbReference type="InterPro" id="IPR036852">
    <property type="entry name" value="Peptidase_S8/S53_dom_sf"/>
</dbReference>
<dbReference type="InterPro" id="IPR023827">
    <property type="entry name" value="Peptidase_S8_Asp-AS"/>
</dbReference>
<protein>
    <submittedName>
        <fullName evidence="14">Uncharacterized protein</fullName>
    </submittedName>
</protein>
<keyword evidence="2" id="KW-0134">Cell wall</keyword>
<feature type="active site" description="Charge relay system" evidence="7 8">
    <location>
        <position position="530"/>
    </location>
</feature>
<dbReference type="Pfam" id="PF06280">
    <property type="entry name" value="fn3_5"/>
    <property type="match status" value="1"/>
</dbReference>
<dbReference type="InterPro" id="IPR000209">
    <property type="entry name" value="Peptidase_S8/S53_dom"/>
</dbReference>
<keyword evidence="4 10" id="KW-0732">Signal</keyword>
<evidence type="ECO:0000256" key="5">
    <source>
        <dbReference type="ARBA" id="ARBA00022801"/>
    </source>
</evidence>
<dbReference type="InterPro" id="IPR010435">
    <property type="entry name" value="C5a/SBT2-like_Fn3"/>
</dbReference>
<feature type="active site" description="Charge relay system" evidence="7 8">
    <location>
        <position position="169"/>
    </location>
</feature>
<feature type="domain" description="Peptidase S8/S53" evidence="11">
    <location>
        <begin position="160"/>
        <end position="572"/>
    </location>
</feature>
<dbReference type="PROSITE" id="PS51892">
    <property type="entry name" value="SUBTILASE"/>
    <property type="match status" value="1"/>
</dbReference>
<evidence type="ECO:0000256" key="2">
    <source>
        <dbReference type="ARBA" id="ARBA00022512"/>
    </source>
</evidence>
<dbReference type="InterPro" id="IPR015500">
    <property type="entry name" value="Peptidase_S8_subtilisin-rel"/>
</dbReference>
<dbReference type="CDD" id="cd02124">
    <property type="entry name" value="PA_PoS1_like"/>
    <property type="match status" value="1"/>
</dbReference>
<dbReference type="EMBL" id="JAACJL010000015">
    <property type="protein sequence ID" value="KAF4621066.1"/>
    <property type="molecule type" value="Genomic_DNA"/>
</dbReference>
<evidence type="ECO:0000259" key="11">
    <source>
        <dbReference type="Pfam" id="PF00082"/>
    </source>
</evidence>
<evidence type="ECO:0000256" key="7">
    <source>
        <dbReference type="PIRSR" id="PIRSR615500-1"/>
    </source>
</evidence>
<dbReference type="GO" id="GO:0004252">
    <property type="term" value="F:serine-type endopeptidase activity"/>
    <property type="evidence" value="ECO:0007669"/>
    <property type="project" value="UniProtKB-UniRule"/>
</dbReference>
<dbReference type="InterPro" id="IPR022398">
    <property type="entry name" value="Peptidase_S8_His-AS"/>
</dbReference>
<evidence type="ECO:0000256" key="4">
    <source>
        <dbReference type="ARBA" id="ARBA00022729"/>
    </source>
</evidence>
<dbReference type="InterPro" id="IPR034187">
    <property type="entry name" value="Peptidases_S8_5"/>
</dbReference>
<dbReference type="AlphaFoldDB" id="A0A8H4R2K6"/>
<dbReference type="PROSITE" id="PS00137">
    <property type="entry name" value="SUBTILASE_HIS"/>
    <property type="match status" value="1"/>
</dbReference>
<proteinExistence type="inferred from homology"/>
<evidence type="ECO:0000259" key="13">
    <source>
        <dbReference type="Pfam" id="PF06280"/>
    </source>
</evidence>
<gene>
    <name evidence="14" type="ORF">D9613_000162</name>
</gene>
<dbReference type="PANTHER" id="PTHR43806">
    <property type="entry name" value="PEPTIDASE S8"/>
    <property type="match status" value="1"/>
</dbReference>
<dbReference type="Pfam" id="PF00082">
    <property type="entry name" value="Peptidase_S8"/>
    <property type="match status" value="1"/>
</dbReference>
<keyword evidence="5 8" id="KW-0378">Hydrolase</keyword>
<evidence type="ECO:0000256" key="9">
    <source>
        <dbReference type="RuleBase" id="RU003355"/>
    </source>
</evidence>
<sequence length="896" mass="94126">MKSFALLALLPAFLSATSASAAVSPSSIKKVNTLPTVANKFILEVDTLANIPTKRSFKRSLDAVYASLTERAVQYEVRKEFEVDGVFVGASLTINDAKDVAAVENTPGIKAVRPIRSFKIPVLKEKHVLTGPNDPKLPPTTLSTHIMTGVDKLHAEGNNGKGIKIGILDTGIDYNHPNLGGAAIGSNSLVIGGYDFVGDDYSGSSEPIPDPDPMDCNGHGTHVAGIIAALPGNDFNMSGVAYGAKLNAYRVFGCSGSVTEEVLVDALLKGYRDGNDILNLSLGGADGWAASSSAVVADRLADRGMIVAIAAGNDGDEGSWYSSSPGNAYDAISVASVDNVVIPLQNATVHGVTHDPITYYETFPLPVEGVLPVYATSKDTTVPDDACYPLPDDTPDLSSYVVVVRRGSCNFVVKLMNIAAKGGKVTLIYDNGSGFAPISVGSYTASLIQAASGEFLVKQFAAGVPISLSFPQSGGSTNYPNPAGGLVSSFSTYGPSNDFHFKPAVAAPGGGIVSTMPLAQGGFAVLSGTSMATPFVAGVSALLLSAKGKSPAVAKAARSLFETTATKLPSSYSDNDPLQTLTQAGAGLIQAYDAVHATTIISPSELVLNDTAHFKGFHTFTVKNTGKTAKKYKLRHSPAGTAVTVRPGTIFPALGPVPQVKNAASVSIIPSSFTVRPGQTQVVVANFRPPTGLDAKTFPVYSGFIDVVSESENYHVSYLGLVGSLKDKQIVDNTDAYFGFPVPAILDAEGEIQTGATNYTFADGDWPSFIWRLTFGTPALRIDLVDANINLKPTLNSRALHLPPFFTFRPGGKGGSFAKVKTIGPLASFDYITRQGELDDGYNLLNLETPVFANGTTIPDGSYRVLIRALRVTGDASRQEDYESWLSPIVGIQNKL</sequence>
<dbReference type="InterPro" id="IPR003137">
    <property type="entry name" value="PA_domain"/>
</dbReference>
<feature type="chain" id="PRO_5034739213" evidence="10">
    <location>
        <begin position="20"/>
        <end position="896"/>
    </location>
</feature>
<organism evidence="14 15">
    <name type="scientific">Agrocybe pediades</name>
    <dbReference type="NCBI Taxonomy" id="84607"/>
    <lineage>
        <taxon>Eukaryota</taxon>
        <taxon>Fungi</taxon>
        <taxon>Dikarya</taxon>
        <taxon>Basidiomycota</taxon>
        <taxon>Agaricomycotina</taxon>
        <taxon>Agaricomycetes</taxon>
        <taxon>Agaricomycetidae</taxon>
        <taxon>Agaricales</taxon>
        <taxon>Agaricineae</taxon>
        <taxon>Strophariaceae</taxon>
        <taxon>Agrocybe</taxon>
    </lineage>
</organism>
<evidence type="ECO:0000313" key="15">
    <source>
        <dbReference type="Proteomes" id="UP000521872"/>
    </source>
</evidence>
<dbReference type="Pfam" id="PF02225">
    <property type="entry name" value="PA"/>
    <property type="match status" value="1"/>
</dbReference>
<dbReference type="CDD" id="cd07489">
    <property type="entry name" value="Peptidases_S8_5"/>
    <property type="match status" value="1"/>
</dbReference>
<dbReference type="GO" id="GO:0016020">
    <property type="term" value="C:membrane"/>
    <property type="evidence" value="ECO:0007669"/>
    <property type="project" value="InterPro"/>
</dbReference>